<evidence type="ECO:0000256" key="1">
    <source>
        <dbReference type="SAM" id="MobiDB-lite"/>
    </source>
</evidence>
<name>A0A382E6Y7_9ZZZZ</name>
<dbReference type="EMBL" id="UINC01043000">
    <property type="protein sequence ID" value="SVB46390.1"/>
    <property type="molecule type" value="Genomic_DNA"/>
</dbReference>
<proteinExistence type="predicted"/>
<feature type="non-terminal residue" evidence="2">
    <location>
        <position position="561"/>
    </location>
</feature>
<organism evidence="2">
    <name type="scientific">marine metagenome</name>
    <dbReference type="NCBI Taxonomy" id="408172"/>
    <lineage>
        <taxon>unclassified sequences</taxon>
        <taxon>metagenomes</taxon>
        <taxon>ecological metagenomes</taxon>
    </lineage>
</organism>
<protein>
    <submittedName>
        <fullName evidence="2">Uncharacterized protein</fullName>
    </submittedName>
</protein>
<accession>A0A382E6Y7</accession>
<gene>
    <name evidence="2" type="ORF">METZ01_LOCUS199244</name>
</gene>
<dbReference type="AlphaFoldDB" id="A0A382E6Y7"/>
<sequence>MAENYYSLLGEGFTRAAQFRRKDEKKQMKKAMKYQLIYGLGGKFLGDLISTPFKEPVKRFFNTEAGRQVKAKQTYSLSDLERLENIDSDITKSGGDGGPVQGLVNVYMGHVDDRMASPDMFGPKWEEGPNAHKAAAWRASLEPRVREKAEAEYGELRDRIQELSRTPSDKRLSELAAGAKILSPSPGVSVGRWIGQLLGGKTQADRDRDGMAYILTGDSPDLKGSAWANAATQGFINKSNKAAELYNPDFIRDTFDEMKEGMMYRDVKLVYDEDLHSAWNILSETQKAQTANMASQANVASQLTTSPARLLNISGYDEVKNSLVQKLGRMPNEAEMDEGMTVQSKGMDMNTVVVNNLISQLDSRSEMIEIRDRLRDDLMRVTASEIRRPGVTKDYYNAEDWQTAIVDQRIDSAYRSWLQLSSSTYHSARLKAIQDGNFDASFVGDDADVNIQEALLYGVQRIGEDYLNITNQDQRDTIMTRILDRIGMPIQDQLRTGSVNQFSRNIFGEEMVEYVGLPPGADKEKLQERVRERLKKRNAGKDGDDNNNSLVDHVYGDDGST</sequence>
<reference evidence="2" key="1">
    <citation type="submission" date="2018-05" db="EMBL/GenBank/DDBJ databases">
        <authorList>
            <person name="Lanie J.A."/>
            <person name="Ng W.-L."/>
            <person name="Kazmierczak K.M."/>
            <person name="Andrzejewski T.M."/>
            <person name="Davidsen T.M."/>
            <person name="Wayne K.J."/>
            <person name="Tettelin H."/>
            <person name="Glass J.I."/>
            <person name="Rusch D."/>
            <person name="Podicherti R."/>
            <person name="Tsui H.-C.T."/>
            <person name="Winkler M.E."/>
        </authorList>
    </citation>
    <scope>NUCLEOTIDE SEQUENCE</scope>
</reference>
<feature type="region of interest" description="Disordered" evidence="1">
    <location>
        <begin position="534"/>
        <end position="561"/>
    </location>
</feature>
<evidence type="ECO:0000313" key="2">
    <source>
        <dbReference type="EMBL" id="SVB46390.1"/>
    </source>
</evidence>